<comment type="caution">
    <text evidence="1">The sequence shown here is derived from an EMBL/GenBank/DDBJ whole genome shotgun (WGS) entry which is preliminary data.</text>
</comment>
<dbReference type="AlphaFoldDB" id="A0A2N1IUE2"/>
<evidence type="ECO:0000313" key="2">
    <source>
        <dbReference type="Proteomes" id="UP000233399"/>
    </source>
</evidence>
<evidence type="ECO:0000313" key="1">
    <source>
        <dbReference type="EMBL" id="PKI24342.1"/>
    </source>
</evidence>
<dbReference type="Proteomes" id="UP000233399">
    <property type="component" value="Unassembled WGS sequence"/>
</dbReference>
<reference evidence="1 2" key="1">
    <citation type="submission" date="2017-12" db="EMBL/GenBank/DDBJ databases">
        <title>Isolation and characterization of an aerobic denitrifying Pseudomonas monteilii CY06 from aquaculture ponds.</title>
        <authorList>
            <person name="Ma Q."/>
            <person name="Cai Y."/>
            <person name="He Z."/>
        </authorList>
    </citation>
    <scope>NUCLEOTIDE SEQUENCE [LARGE SCALE GENOMIC DNA]</scope>
    <source>
        <strain evidence="1 2">CY06</strain>
    </source>
</reference>
<accession>A0A2N1IUE2</accession>
<protein>
    <submittedName>
        <fullName evidence="1">Uncharacterized protein</fullName>
    </submittedName>
</protein>
<sequence length="60" mass="6348">MGRGGMGFNGSGAALCRDWAAQQPQNPSSILDRWGSCATQSRHKAAPTGLSLRERCSLLS</sequence>
<proteinExistence type="predicted"/>
<dbReference type="EMBL" id="PJCG01000011">
    <property type="protein sequence ID" value="PKI24342.1"/>
    <property type="molecule type" value="Genomic_DNA"/>
</dbReference>
<organism evidence="1 2">
    <name type="scientific">Pseudomonas monteilii</name>
    <dbReference type="NCBI Taxonomy" id="76759"/>
    <lineage>
        <taxon>Bacteria</taxon>
        <taxon>Pseudomonadati</taxon>
        <taxon>Pseudomonadota</taxon>
        <taxon>Gammaproteobacteria</taxon>
        <taxon>Pseudomonadales</taxon>
        <taxon>Pseudomonadaceae</taxon>
        <taxon>Pseudomonas</taxon>
    </lineage>
</organism>
<gene>
    <name evidence="1" type="ORF">CXB65_08835</name>
</gene>
<name>A0A2N1IUE2_9PSED</name>